<dbReference type="GO" id="GO:0016747">
    <property type="term" value="F:acyltransferase activity, transferring groups other than amino-acyl groups"/>
    <property type="evidence" value="ECO:0007669"/>
    <property type="project" value="InterPro"/>
</dbReference>
<dbReference type="PROSITE" id="PS51186">
    <property type="entry name" value="GNAT"/>
    <property type="match status" value="1"/>
</dbReference>
<dbReference type="SUPFAM" id="SSF55729">
    <property type="entry name" value="Acyl-CoA N-acyltransferases (Nat)"/>
    <property type="match status" value="1"/>
</dbReference>
<dbReference type="InterPro" id="IPR001173">
    <property type="entry name" value="Glyco_trans_2-like"/>
</dbReference>
<gene>
    <name evidence="2" type="ORF">C1631_016645</name>
</gene>
<dbReference type="EMBL" id="PPED02000004">
    <property type="protein sequence ID" value="PWN68327.1"/>
    <property type="molecule type" value="Genomic_DNA"/>
</dbReference>
<evidence type="ECO:0000313" key="2">
    <source>
        <dbReference type="EMBL" id="PWN68327.1"/>
    </source>
</evidence>
<dbReference type="Proteomes" id="UP000236594">
    <property type="component" value="Unassembled WGS sequence"/>
</dbReference>
<dbReference type="Pfam" id="PF13302">
    <property type="entry name" value="Acetyltransf_3"/>
    <property type="match status" value="1"/>
</dbReference>
<organism evidence="2 3">
    <name type="scientific">Chryseobacterium phosphatilyticum</name>
    <dbReference type="NCBI Taxonomy" id="475075"/>
    <lineage>
        <taxon>Bacteria</taxon>
        <taxon>Pseudomonadati</taxon>
        <taxon>Bacteroidota</taxon>
        <taxon>Flavobacteriia</taxon>
        <taxon>Flavobacteriales</taxon>
        <taxon>Weeksellaceae</taxon>
        <taxon>Chryseobacterium group</taxon>
        <taxon>Chryseobacterium</taxon>
    </lineage>
</organism>
<comment type="caution">
    <text evidence="2">The sequence shown here is derived from an EMBL/GenBank/DDBJ whole genome shotgun (WGS) entry which is preliminary data.</text>
</comment>
<evidence type="ECO:0000313" key="3">
    <source>
        <dbReference type="Proteomes" id="UP000236594"/>
    </source>
</evidence>
<protein>
    <submittedName>
        <fullName evidence="2">GNAT family N-acetyltransferase</fullName>
    </submittedName>
</protein>
<name>A0A316X3Z4_9FLAO</name>
<dbReference type="Pfam" id="PF00535">
    <property type="entry name" value="Glycos_transf_2"/>
    <property type="match status" value="1"/>
</dbReference>
<dbReference type="PANTHER" id="PTHR43415:SF3">
    <property type="entry name" value="GNAT-FAMILY ACETYLTRANSFERASE"/>
    <property type="match status" value="1"/>
</dbReference>
<dbReference type="CDD" id="cd00761">
    <property type="entry name" value="Glyco_tranf_GTA_type"/>
    <property type="match status" value="1"/>
</dbReference>
<dbReference type="Gene3D" id="3.90.550.10">
    <property type="entry name" value="Spore Coat Polysaccharide Biosynthesis Protein SpsA, Chain A"/>
    <property type="match status" value="1"/>
</dbReference>
<feature type="domain" description="N-acetyltransferase" evidence="1">
    <location>
        <begin position="4"/>
        <end position="155"/>
    </location>
</feature>
<keyword evidence="2" id="KW-0808">Transferase</keyword>
<dbReference type="InterPro" id="IPR016181">
    <property type="entry name" value="Acyl_CoA_acyltransferase"/>
</dbReference>
<dbReference type="OrthoDB" id="199095at2"/>
<dbReference type="InterPro" id="IPR000182">
    <property type="entry name" value="GNAT_dom"/>
</dbReference>
<dbReference type="AlphaFoldDB" id="A0A316X3Z4"/>
<reference evidence="2 3" key="1">
    <citation type="submission" date="2018-04" db="EMBL/GenBank/DDBJ databases">
        <title>Draft Genome Sequence of Phosphate-Solubilizing Chryseobacterium sp. ISE14 that is a Biocontrol and Plant Growth-Promoting Rhizobacterium Isolated from Cucumber.</title>
        <authorList>
            <person name="Jeong J.-J."/>
            <person name="Sang M.K."/>
            <person name="Choi I.-G."/>
            <person name="Kim K.D."/>
        </authorList>
    </citation>
    <scope>NUCLEOTIDE SEQUENCE [LARGE SCALE GENOMIC DNA]</scope>
    <source>
        <strain evidence="2 3">ISE14</strain>
    </source>
</reference>
<dbReference type="Gene3D" id="3.40.630.30">
    <property type="match status" value="1"/>
</dbReference>
<accession>A0A316X3Z4</accession>
<dbReference type="InterPro" id="IPR029044">
    <property type="entry name" value="Nucleotide-diphossugar_trans"/>
</dbReference>
<sequence length="457" mass="53785">MYNVLIRPLVKEDALTSYHWRNDPEVWKFTGSRPDREITQEIESEWIDRILKDEKSKRFAILCDNQYVGNVQLTNIENTTAEFHIFIGNKNFWGKGISQLATYQILYYAKEVLKLSEINLHVKPENIAAVKSYKRNNFVVIEENSDDIKMSLQLCELKNPTVSIFVMVYNHAQFLKDCLDSLLEQKTNFNYDIVVGEDCSKDNSREILLGYQNLYPGKFKLLLHPNNIGAIDNQNTIYENCSGKYIAICEGDDYWINPLKLQKQVDFLERNPEYSLSFHKIKELTTKEEKFTYSNPNEEKTYTLEDLSKENFIITVSVLFRKNFEKLPEWMKYSPIGDYPLHLLNASYGLIKYFPEEMAVYRVGSGIWSTQNTVDQIINTMFSLKFLLHHFKSAKEVSDNLKVQYTNFQKALLRPFDEKRSLEIKVKDYNYLESITSFSYLLKMLNIKLLKKMRLKK</sequence>
<keyword evidence="3" id="KW-1185">Reference proteome</keyword>
<evidence type="ECO:0000259" key="1">
    <source>
        <dbReference type="PROSITE" id="PS51186"/>
    </source>
</evidence>
<proteinExistence type="predicted"/>
<dbReference type="PANTHER" id="PTHR43415">
    <property type="entry name" value="SPERMIDINE N(1)-ACETYLTRANSFERASE"/>
    <property type="match status" value="1"/>
</dbReference>
<dbReference type="SUPFAM" id="SSF53448">
    <property type="entry name" value="Nucleotide-diphospho-sugar transferases"/>
    <property type="match status" value="1"/>
</dbReference>
<dbReference type="RefSeq" id="WP_103248369.1">
    <property type="nucleotide sequence ID" value="NZ_PPED02000004.1"/>
</dbReference>